<protein>
    <recommendedName>
        <fullName evidence="4">Integral membrane protein</fullName>
    </recommendedName>
</protein>
<keyword evidence="3" id="KW-1185">Reference proteome</keyword>
<comment type="caution">
    <text evidence="2">The sequence shown here is derived from an EMBL/GenBank/DDBJ whole genome shotgun (WGS) entry which is preliminary data.</text>
</comment>
<sequence>MGERWGAAVGWASAVGGVLGFASFAADLLDGDLRTVLQLTASTGFAWGYAAFVAAFPARSMRTAVAAAVVVLATATVGYYALNLASDRWRAQGLLPVLTAMAYWLLLSVVGGAVLGALAHLLRSDRPPVAATAAGLACGLLAGAGIQIVADHFVTGDFGGMALAEGFAQAFAGVAVTVWMFGRRRGPRAWPRFAVVAVVACTAAAAAWDAVESVQVAGF</sequence>
<organism evidence="2 3">
    <name type="scientific">Dactylosporangium maewongense</name>
    <dbReference type="NCBI Taxonomy" id="634393"/>
    <lineage>
        <taxon>Bacteria</taxon>
        <taxon>Bacillati</taxon>
        <taxon>Actinomycetota</taxon>
        <taxon>Actinomycetes</taxon>
        <taxon>Micromonosporales</taxon>
        <taxon>Micromonosporaceae</taxon>
        <taxon>Dactylosporangium</taxon>
    </lineage>
</organism>
<keyword evidence="1" id="KW-0812">Transmembrane</keyword>
<feature type="transmembrane region" description="Helical" evidence="1">
    <location>
        <begin position="129"/>
        <end position="150"/>
    </location>
</feature>
<evidence type="ECO:0000313" key="3">
    <source>
        <dbReference type="Proteomes" id="UP001501470"/>
    </source>
</evidence>
<evidence type="ECO:0008006" key="4">
    <source>
        <dbReference type="Google" id="ProtNLM"/>
    </source>
</evidence>
<evidence type="ECO:0000256" key="1">
    <source>
        <dbReference type="SAM" id="Phobius"/>
    </source>
</evidence>
<gene>
    <name evidence="2" type="ORF">GCM10009827_086180</name>
</gene>
<reference evidence="2 3" key="1">
    <citation type="journal article" date="2019" name="Int. J. Syst. Evol. Microbiol.">
        <title>The Global Catalogue of Microorganisms (GCM) 10K type strain sequencing project: providing services to taxonomists for standard genome sequencing and annotation.</title>
        <authorList>
            <consortium name="The Broad Institute Genomics Platform"/>
            <consortium name="The Broad Institute Genome Sequencing Center for Infectious Disease"/>
            <person name="Wu L."/>
            <person name="Ma J."/>
        </authorList>
    </citation>
    <scope>NUCLEOTIDE SEQUENCE [LARGE SCALE GENOMIC DNA]</scope>
    <source>
        <strain evidence="2 3">JCM 15933</strain>
    </source>
</reference>
<dbReference type="Proteomes" id="UP001501470">
    <property type="component" value="Unassembled WGS sequence"/>
</dbReference>
<keyword evidence="1" id="KW-0472">Membrane</keyword>
<feature type="transmembrane region" description="Helical" evidence="1">
    <location>
        <begin position="162"/>
        <end position="181"/>
    </location>
</feature>
<dbReference type="InterPro" id="IPR045393">
    <property type="entry name" value="DUF6518"/>
</dbReference>
<keyword evidence="1" id="KW-1133">Transmembrane helix</keyword>
<feature type="transmembrane region" description="Helical" evidence="1">
    <location>
        <begin position="193"/>
        <end position="211"/>
    </location>
</feature>
<feature type="transmembrane region" description="Helical" evidence="1">
    <location>
        <begin position="63"/>
        <end position="82"/>
    </location>
</feature>
<name>A0ABN2C4D8_9ACTN</name>
<feature type="transmembrane region" description="Helical" evidence="1">
    <location>
        <begin position="35"/>
        <end position="56"/>
    </location>
</feature>
<dbReference type="Pfam" id="PF20128">
    <property type="entry name" value="DUF6518"/>
    <property type="match status" value="1"/>
</dbReference>
<dbReference type="RefSeq" id="WP_344509697.1">
    <property type="nucleotide sequence ID" value="NZ_BAAAQD010000022.1"/>
</dbReference>
<accession>A0ABN2C4D8</accession>
<dbReference type="EMBL" id="BAAAQD010000022">
    <property type="protein sequence ID" value="GAA1552216.1"/>
    <property type="molecule type" value="Genomic_DNA"/>
</dbReference>
<proteinExistence type="predicted"/>
<evidence type="ECO:0000313" key="2">
    <source>
        <dbReference type="EMBL" id="GAA1552216.1"/>
    </source>
</evidence>
<feature type="transmembrane region" description="Helical" evidence="1">
    <location>
        <begin position="102"/>
        <end position="122"/>
    </location>
</feature>